<comment type="caution">
    <text evidence="9">The sequence shown here is derived from an EMBL/GenBank/DDBJ whole genome shotgun (WGS) entry which is preliminary data.</text>
</comment>
<accession>A0ABW5WHP6</accession>
<dbReference type="EMBL" id="JBHUOV010000001">
    <property type="protein sequence ID" value="MFD2822137.1"/>
    <property type="molecule type" value="Genomic_DNA"/>
</dbReference>
<dbReference type="InterPro" id="IPR007507">
    <property type="entry name" value="Glycos_transf_N"/>
</dbReference>
<reference evidence="10" key="1">
    <citation type="journal article" date="2019" name="Int. J. Syst. Evol. Microbiol.">
        <title>The Global Catalogue of Microorganisms (GCM) 10K type strain sequencing project: providing services to taxonomists for standard genome sequencing and annotation.</title>
        <authorList>
            <consortium name="The Broad Institute Genomics Platform"/>
            <consortium name="The Broad Institute Genome Sequencing Center for Infectious Disease"/>
            <person name="Wu L."/>
            <person name="Ma J."/>
        </authorList>
    </citation>
    <scope>NUCLEOTIDE SEQUENCE [LARGE SCALE GENOMIC DNA]</scope>
    <source>
        <strain evidence="10">KCTC 32141</strain>
    </source>
</reference>
<evidence type="ECO:0000313" key="10">
    <source>
        <dbReference type="Proteomes" id="UP001597533"/>
    </source>
</evidence>
<dbReference type="EC" id="2.4.99.12" evidence="2 7"/>
<feature type="domain" description="3-deoxy-D-manno-octulosonic-acid transferase N-terminal" evidence="8">
    <location>
        <begin position="64"/>
        <end position="230"/>
    </location>
</feature>
<gene>
    <name evidence="9" type="ORF">ACFS5M_00545</name>
</gene>
<comment type="similarity">
    <text evidence="7">Belongs to the glycosyltransferase group 1 family.</text>
</comment>
<dbReference type="InterPro" id="IPR039901">
    <property type="entry name" value="Kdotransferase"/>
</dbReference>
<evidence type="ECO:0000256" key="4">
    <source>
        <dbReference type="ARBA" id="ARBA00022679"/>
    </source>
</evidence>
<comment type="function">
    <text evidence="7">Involved in lipopolysaccharide (LPS) biosynthesis. Catalyzes the transfer of 3-deoxy-D-manno-octulosonate (Kdo) residue(s) from CMP-Kdo to lipid IV(A), the tetraacyldisaccharide-1,4'-bisphosphate precursor of lipid A.</text>
</comment>
<keyword evidence="7" id="KW-0448">Lipopolysaccharide biosynthesis</keyword>
<dbReference type="InterPro" id="IPR038107">
    <property type="entry name" value="Glycos_transf_N_sf"/>
</dbReference>
<feature type="transmembrane region" description="Helical" evidence="7">
    <location>
        <begin position="27"/>
        <end position="47"/>
    </location>
</feature>
<keyword evidence="7" id="KW-1003">Cell membrane</keyword>
<keyword evidence="10" id="KW-1185">Reference proteome</keyword>
<evidence type="ECO:0000256" key="5">
    <source>
        <dbReference type="ARBA" id="ARBA00031445"/>
    </source>
</evidence>
<evidence type="ECO:0000256" key="2">
    <source>
        <dbReference type="ARBA" id="ARBA00012621"/>
    </source>
</evidence>
<keyword evidence="7" id="KW-1133">Transmembrane helix</keyword>
<evidence type="ECO:0000256" key="1">
    <source>
        <dbReference type="ARBA" id="ARBA00004713"/>
    </source>
</evidence>
<proteinExistence type="inferred from homology"/>
<dbReference type="Proteomes" id="UP001597533">
    <property type="component" value="Unassembled WGS sequence"/>
</dbReference>
<dbReference type="RefSeq" id="WP_379897589.1">
    <property type="nucleotide sequence ID" value="NZ_JBHUOV010000001.1"/>
</dbReference>
<comment type="catalytic activity">
    <reaction evidence="6 7">
        <text>lipid IVA (E. coli) + CMP-3-deoxy-beta-D-manno-octulosonate = alpha-Kdo-(2-&gt;6)-lipid IVA (E. coli) + CMP + H(+)</text>
        <dbReference type="Rhea" id="RHEA:28066"/>
        <dbReference type="ChEBI" id="CHEBI:15378"/>
        <dbReference type="ChEBI" id="CHEBI:58603"/>
        <dbReference type="ChEBI" id="CHEBI:60364"/>
        <dbReference type="ChEBI" id="CHEBI:60377"/>
        <dbReference type="ChEBI" id="CHEBI:85987"/>
        <dbReference type="EC" id="2.4.99.12"/>
    </reaction>
</comment>
<dbReference type="Gene3D" id="3.40.50.11720">
    <property type="entry name" value="3-Deoxy-D-manno-octulosonic-acid transferase, N-terminal domain"/>
    <property type="match status" value="1"/>
</dbReference>
<organism evidence="9 10">
    <name type="scientific">Lacinutrix iliipiscaria</name>
    <dbReference type="NCBI Taxonomy" id="1230532"/>
    <lineage>
        <taxon>Bacteria</taxon>
        <taxon>Pseudomonadati</taxon>
        <taxon>Bacteroidota</taxon>
        <taxon>Flavobacteriia</taxon>
        <taxon>Flavobacteriales</taxon>
        <taxon>Flavobacteriaceae</taxon>
        <taxon>Lacinutrix</taxon>
    </lineage>
</organism>
<keyword evidence="7" id="KW-0812">Transmembrane</keyword>
<keyword evidence="7" id="KW-0472">Membrane</keyword>
<comment type="pathway">
    <text evidence="1 7">Bacterial outer membrane biogenesis; LPS core biosynthesis.</text>
</comment>
<evidence type="ECO:0000256" key="6">
    <source>
        <dbReference type="ARBA" id="ARBA00049183"/>
    </source>
</evidence>
<dbReference type="Pfam" id="PF04413">
    <property type="entry name" value="Glycos_transf_N"/>
    <property type="match status" value="1"/>
</dbReference>
<evidence type="ECO:0000256" key="3">
    <source>
        <dbReference type="ARBA" id="ARBA00019077"/>
    </source>
</evidence>
<keyword evidence="4 7" id="KW-0808">Transferase</keyword>
<dbReference type="GO" id="GO:0016740">
    <property type="term" value="F:transferase activity"/>
    <property type="evidence" value="ECO:0007669"/>
    <property type="project" value="UniProtKB-KW"/>
</dbReference>
<evidence type="ECO:0000256" key="7">
    <source>
        <dbReference type="RuleBase" id="RU365103"/>
    </source>
</evidence>
<dbReference type="Gene3D" id="3.40.50.2000">
    <property type="entry name" value="Glycogen Phosphorylase B"/>
    <property type="match status" value="1"/>
</dbReference>
<protein>
    <recommendedName>
        <fullName evidence="3 7">3-deoxy-D-manno-octulosonic acid transferase</fullName>
        <shortName evidence="7">Kdo transferase</shortName>
        <ecNumber evidence="2 7">2.4.99.12</ecNumber>
    </recommendedName>
    <alternativeName>
        <fullName evidence="5 7">Lipid IV(A) 3-deoxy-D-manno-octulosonic acid transferase</fullName>
    </alternativeName>
</protein>
<evidence type="ECO:0000313" key="9">
    <source>
        <dbReference type="EMBL" id="MFD2822137.1"/>
    </source>
</evidence>
<comment type="subcellular location">
    <subcellularLocation>
        <location evidence="7">Cell membrane</location>
    </subcellularLocation>
</comment>
<evidence type="ECO:0000259" key="8">
    <source>
        <dbReference type="Pfam" id="PF04413"/>
    </source>
</evidence>
<sequence>MNNLLNDSHVFNLKEMYFSNKEMILRFIYNIIINITPFILKGVAYFNPKVKKGVLGRSQTFKTLKTNISKTDQTIWFHCASLGEYEQGLPVFKEIRKLYTNHKIVLSFFSPSGYEIRKHSKIADVIIYLPLDTNKNAIKFLDLVNPELSVFVKYDIWPNFLNELKHRNKKAILISALFRSSQPFFKSYGKHLREALFTFEHIFVQNETSKNLLNKINYTKVTISGDTRFDRVYSQLEINNTLEFIETFKQDSLCIVAGSTWPEDENILIDYINKYASDDLKFIIAPHNINVSQIGKFKKQLKVNSILFSEKEHKNLAEYKVFIIDTIGLLSKIYNYANIAYVGGAMGHTGLHNTLEPAVFGIPIIIGQNFKNFPEASEMMKNQGLFSIRNKKEIESILNRLISNTEERYAAGLSNFEYIKKNKGSVIQIMDFLRI</sequence>
<dbReference type="PANTHER" id="PTHR42755:SF1">
    <property type="entry name" value="3-DEOXY-D-MANNO-OCTULOSONIC ACID TRANSFERASE, MITOCHONDRIAL-RELATED"/>
    <property type="match status" value="1"/>
</dbReference>
<name>A0ABW5WHP6_9FLAO</name>
<dbReference type="PANTHER" id="PTHR42755">
    <property type="entry name" value="3-DEOXY-MANNO-OCTULOSONATE CYTIDYLYLTRANSFERASE"/>
    <property type="match status" value="1"/>
</dbReference>